<gene>
    <name evidence="1" type="ORF">OVN18_02950</name>
</gene>
<organism evidence="1 2">
    <name type="scientific">Microcella daejeonensis</name>
    <dbReference type="NCBI Taxonomy" id="2994971"/>
    <lineage>
        <taxon>Bacteria</taxon>
        <taxon>Bacillati</taxon>
        <taxon>Actinomycetota</taxon>
        <taxon>Actinomycetes</taxon>
        <taxon>Micrococcales</taxon>
        <taxon>Microbacteriaceae</taxon>
        <taxon>Microcella</taxon>
    </lineage>
</organism>
<dbReference type="EMBL" id="CP113089">
    <property type="protein sequence ID" value="WAB81991.1"/>
    <property type="molecule type" value="Genomic_DNA"/>
</dbReference>
<accession>A0A9E8MNI0</accession>
<proteinExistence type="predicted"/>
<keyword evidence="2" id="KW-1185">Reference proteome</keyword>
<evidence type="ECO:0000313" key="2">
    <source>
        <dbReference type="Proteomes" id="UP001164706"/>
    </source>
</evidence>
<protein>
    <submittedName>
        <fullName evidence="1">Uncharacterized protein</fullName>
    </submittedName>
</protein>
<name>A0A9E8MNI0_9MICO</name>
<sequence length="87" mass="9446">MSSLLSLSGRTSPARQLQWLSPQKGLWVASEHTAEGMAHAGYVELVGTGYVVADGVGRHLGRFATRAAAQRALRTSRLRRRDQRASA</sequence>
<reference evidence="1" key="1">
    <citation type="submission" date="2022-11" db="EMBL/GenBank/DDBJ databases">
        <title>Description of Microcella daejonensis nov. sp, isolated from riverside soil.</title>
        <authorList>
            <person name="Molina K.M."/>
            <person name="Kim S.B."/>
        </authorList>
    </citation>
    <scope>NUCLEOTIDE SEQUENCE</scope>
    <source>
        <strain evidence="1">MMS21-STM12</strain>
    </source>
</reference>
<dbReference type="Proteomes" id="UP001164706">
    <property type="component" value="Chromosome"/>
</dbReference>
<evidence type="ECO:0000313" key="1">
    <source>
        <dbReference type="EMBL" id="WAB81991.1"/>
    </source>
</evidence>
<dbReference type="KEGG" id="mdb:OVN18_02950"/>
<dbReference type="RefSeq" id="WP_267781805.1">
    <property type="nucleotide sequence ID" value="NZ_CP113089.1"/>
</dbReference>
<dbReference type="AlphaFoldDB" id="A0A9E8MNI0"/>